<protein>
    <submittedName>
        <fullName evidence="7">Arylsulfatase</fullName>
    </submittedName>
</protein>
<dbReference type="Gene3D" id="3.40.720.10">
    <property type="entry name" value="Alkaline Phosphatase, subunit A"/>
    <property type="match status" value="1"/>
</dbReference>
<dbReference type="GO" id="GO:0004065">
    <property type="term" value="F:arylsulfatase activity"/>
    <property type="evidence" value="ECO:0007669"/>
    <property type="project" value="TreeGrafter"/>
</dbReference>
<keyword evidence="2" id="KW-0479">Metal-binding</keyword>
<dbReference type="PROSITE" id="PS00523">
    <property type="entry name" value="SULFATASE_1"/>
    <property type="match status" value="1"/>
</dbReference>
<dbReference type="InterPro" id="IPR000917">
    <property type="entry name" value="Sulfatase_N"/>
</dbReference>
<evidence type="ECO:0000256" key="5">
    <source>
        <dbReference type="SAM" id="MobiDB-lite"/>
    </source>
</evidence>
<evidence type="ECO:0000259" key="6">
    <source>
        <dbReference type="Pfam" id="PF00884"/>
    </source>
</evidence>
<dbReference type="Pfam" id="PF00884">
    <property type="entry name" value="Sulfatase"/>
    <property type="match status" value="1"/>
</dbReference>
<name>A0A8J3GA85_9BACT</name>
<dbReference type="CDD" id="cd16143">
    <property type="entry name" value="ARS_like"/>
    <property type="match status" value="1"/>
</dbReference>
<keyword evidence="3" id="KW-0378">Hydrolase</keyword>
<feature type="domain" description="Sulfatase N-terminal" evidence="6">
    <location>
        <begin position="2"/>
        <end position="354"/>
    </location>
</feature>
<proteinExistence type="inferred from homology"/>
<comment type="similarity">
    <text evidence="1">Belongs to the sulfatase family.</text>
</comment>
<dbReference type="PROSITE" id="PS00149">
    <property type="entry name" value="SULFATASE_2"/>
    <property type="match status" value="1"/>
</dbReference>
<dbReference type="Gene3D" id="3.30.1120.10">
    <property type="match status" value="1"/>
</dbReference>
<dbReference type="GO" id="GO:0046872">
    <property type="term" value="F:metal ion binding"/>
    <property type="evidence" value="ECO:0007669"/>
    <property type="project" value="UniProtKB-KW"/>
</dbReference>
<feature type="region of interest" description="Disordered" evidence="5">
    <location>
        <begin position="424"/>
        <end position="448"/>
    </location>
</feature>
<feature type="compositionally biased region" description="Basic and acidic residues" evidence="5">
    <location>
        <begin position="437"/>
        <end position="448"/>
    </location>
</feature>
<dbReference type="PANTHER" id="PTHR42693">
    <property type="entry name" value="ARYLSULFATASE FAMILY MEMBER"/>
    <property type="match status" value="1"/>
</dbReference>
<dbReference type="AlphaFoldDB" id="A0A8J3GA85"/>
<dbReference type="Proteomes" id="UP000598271">
    <property type="component" value="Unassembled WGS sequence"/>
</dbReference>
<organism evidence="7 8">
    <name type="scientific">Persicitalea jodogahamensis</name>
    <dbReference type="NCBI Taxonomy" id="402147"/>
    <lineage>
        <taxon>Bacteria</taxon>
        <taxon>Pseudomonadati</taxon>
        <taxon>Bacteroidota</taxon>
        <taxon>Cytophagia</taxon>
        <taxon>Cytophagales</taxon>
        <taxon>Spirosomataceae</taxon>
        <taxon>Persicitalea</taxon>
    </lineage>
</organism>
<evidence type="ECO:0000256" key="3">
    <source>
        <dbReference type="ARBA" id="ARBA00022801"/>
    </source>
</evidence>
<dbReference type="EMBL" id="BMXF01000004">
    <property type="protein sequence ID" value="GHB79387.1"/>
    <property type="molecule type" value="Genomic_DNA"/>
</dbReference>
<comment type="caution">
    <text evidence="7">The sequence shown here is derived from an EMBL/GenBank/DDBJ whole genome shotgun (WGS) entry which is preliminary data.</text>
</comment>
<dbReference type="InterPro" id="IPR017850">
    <property type="entry name" value="Alkaline_phosphatase_core_sf"/>
</dbReference>
<evidence type="ECO:0000256" key="4">
    <source>
        <dbReference type="ARBA" id="ARBA00022837"/>
    </source>
</evidence>
<evidence type="ECO:0000256" key="2">
    <source>
        <dbReference type="ARBA" id="ARBA00022723"/>
    </source>
</evidence>
<evidence type="ECO:0000256" key="1">
    <source>
        <dbReference type="ARBA" id="ARBA00008779"/>
    </source>
</evidence>
<reference evidence="7 8" key="1">
    <citation type="journal article" date="2014" name="Int. J. Syst. Evol. Microbiol.">
        <title>Complete genome sequence of Corynebacterium casei LMG S-19264T (=DSM 44701T), isolated from a smear-ripened cheese.</title>
        <authorList>
            <consortium name="US DOE Joint Genome Institute (JGI-PGF)"/>
            <person name="Walter F."/>
            <person name="Albersmeier A."/>
            <person name="Kalinowski J."/>
            <person name="Ruckert C."/>
        </authorList>
    </citation>
    <scope>NUCLEOTIDE SEQUENCE [LARGE SCALE GENOMIC DNA]</scope>
    <source>
        <strain evidence="7 8">KCTC 12866</strain>
    </source>
</reference>
<dbReference type="InterPro" id="IPR050738">
    <property type="entry name" value="Sulfatase"/>
</dbReference>
<dbReference type="SUPFAM" id="SSF53649">
    <property type="entry name" value="Alkaline phosphatase-like"/>
    <property type="match status" value="1"/>
</dbReference>
<sequence length="467" mass="51545">MLIMADDLGYGDVGYLNPDAKTQTPHINALAKAGMSFTNAHSPSAVCTPTRYALLTGRYSWRSRMKQGVLHGYSAPLIEPDRETIASMLKKEGYETACVGKWHLGLDWQAKDANAKVDKGGVYPDGSNVDFDKSTPGPELAGFDYSFIIPASLDMEPYCFVRNGQVLGLPMQPYVGEPDLTEGRHINRFHRGGVIAQNFTIEKTLPAFVDEAEGFIRNNKDKPFFLYFPLNSPHTPWVPVAPFKGSSKVGLYGDFVAQTDDAVGRIVALLDSLSLTENTLIIFTSDNGAYWRQPEIDQFDHRANGEWRGMKADIYEGGHREPFFVKWPGQIKPGSQTDQTLCLTDVFASVADIVNGTLSKNTAEDSFNFWPVWAGKSNKAVRQSIIHQSGDGMLALREGDWKYVEALGSGGFTEPKRVYVQPGQPGGQLYNLSSDPGETKDLADKNSGKAKELAKRLLHIKNQGHSR</sequence>
<accession>A0A8J3GA85</accession>
<evidence type="ECO:0000313" key="7">
    <source>
        <dbReference type="EMBL" id="GHB79387.1"/>
    </source>
</evidence>
<keyword evidence="4" id="KW-0106">Calcium</keyword>
<dbReference type="PANTHER" id="PTHR42693:SF53">
    <property type="entry name" value="ENDO-4-O-SULFATASE"/>
    <property type="match status" value="1"/>
</dbReference>
<keyword evidence="8" id="KW-1185">Reference proteome</keyword>
<evidence type="ECO:0000313" key="8">
    <source>
        <dbReference type="Proteomes" id="UP000598271"/>
    </source>
</evidence>
<gene>
    <name evidence="7" type="ORF">GCM10007390_36730</name>
</gene>
<dbReference type="InterPro" id="IPR024607">
    <property type="entry name" value="Sulfatase_CS"/>
</dbReference>